<comment type="similarity">
    <text evidence="1 2">Belongs to the cytochrome P450 family.</text>
</comment>
<keyword evidence="2" id="KW-0503">Monooxygenase</keyword>
<evidence type="ECO:0000313" key="4">
    <source>
        <dbReference type="Proteomes" id="UP000295198"/>
    </source>
</evidence>
<organism evidence="3 4">
    <name type="scientific">Nocardioides guangzhouensis</name>
    <dbReference type="NCBI Taxonomy" id="2497878"/>
    <lineage>
        <taxon>Bacteria</taxon>
        <taxon>Bacillati</taxon>
        <taxon>Actinomycetota</taxon>
        <taxon>Actinomycetes</taxon>
        <taxon>Propionibacteriales</taxon>
        <taxon>Nocardioidaceae</taxon>
        <taxon>Nocardioides</taxon>
    </lineage>
</organism>
<dbReference type="PANTHER" id="PTHR46696:SF6">
    <property type="entry name" value="P450, PUTATIVE (EUROFUNG)-RELATED"/>
    <property type="match status" value="1"/>
</dbReference>
<dbReference type="PROSITE" id="PS00086">
    <property type="entry name" value="CYTOCHROME_P450"/>
    <property type="match status" value="1"/>
</dbReference>
<dbReference type="OrthoDB" id="502624at2"/>
<keyword evidence="2" id="KW-0408">Iron</keyword>
<dbReference type="AlphaFoldDB" id="A0A4Q4Z969"/>
<dbReference type="Pfam" id="PF00067">
    <property type="entry name" value="p450"/>
    <property type="match status" value="1"/>
</dbReference>
<dbReference type="GO" id="GO:0020037">
    <property type="term" value="F:heme binding"/>
    <property type="evidence" value="ECO:0007669"/>
    <property type="project" value="InterPro"/>
</dbReference>
<proteinExistence type="inferred from homology"/>
<dbReference type="Gene3D" id="1.10.630.10">
    <property type="entry name" value="Cytochrome P450"/>
    <property type="match status" value="1"/>
</dbReference>
<keyword evidence="2" id="KW-0479">Metal-binding</keyword>
<dbReference type="GO" id="GO:0005506">
    <property type="term" value="F:iron ion binding"/>
    <property type="evidence" value="ECO:0007669"/>
    <property type="project" value="InterPro"/>
</dbReference>
<dbReference type="InterPro" id="IPR017972">
    <property type="entry name" value="Cyt_P450_CS"/>
</dbReference>
<keyword evidence="2" id="KW-0560">Oxidoreductase</keyword>
<dbReference type="GO" id="GO:0016705">
    <property type="term" value="F:oxidoreductase activity, acting on paired donors, with incorporation or reduction of molecular oxygen"/>
    <property type="evidence" value="ECO:0007669"/>
    <property type="project" value="InterPro"/>
</dbReference>
<sequence length="381" mass="41805">MGDPAEIDSGRSWEDQRSTYDALRARCAVAREESNWVALRHAEVVAAATDAEAFSSQVSARKAIPNSLDGTDHAAYRAVVDRYLTEERVAREEPQCRGHAAAIIDALPRGVTVKTIAQIGTPYAVRSQSTWLGWPADLEEELVAWMRDNRAATGSGNRDRTAEVAERFDQMIRAMLETRRGTPITDVTSELLNDTVEGRLLTTEEIVSILRNWTAGDLGSLATSVGVIVQFLATNPNIQREMRTLVAASDRAALAAAAEEILRIDDPFVSNRRVATRAVNLGGQEIGKGQQLLLNWTAANRDPLVFGDPDRYDPSRNADANLVFGIGPHICPGRALTLMELRVMLEELIGRTNWIDPAPDRPAVRETPPVGGWARVPIVLR</sequence>
<reference evidence="3 4" key="1">
    <citation type="submission" date="2019-01" db="EMBL/GenBank/DDBJ databases">
        <title>Nocardioides guangzhouensis sp. nov., an actinobacterium isolated from soil.</title>
        <authorList>
            <person name="Fu Y."/>
            <person name="Cai Y."/>
            <person name="Lin Z."/>
            <person name="Chen P."/>
        </authorList>
    </citation>
    <scope>NUCLEOTIDE SEQUENCE [LARGE SCALE GENOMIC DNA]</scope>
    <source>
        <strain evidence="3 4">130</strain>
    </source>
</reference>
<dbReference type="PRINTS" id="PR00359">
    <property type="entry name" value="BP450"/>
</dbReference>
<dbReference type="InterPro" id="IPR001128">
    <property type="entry name" value="Cyt_P450"/>
</dbReference>
<comment type="caution">
    <text evidence="3">The sequence shown here is derived from an EMBL/GenBank/DDBJ whole genome shotgun (WGS) entry which is preliminary data.</text>
</comment>
<dbReference type="RefSeq" id="WP_134719158.1">
    <property type="nucleotide sequence ID" value="NZ_SDKM01000024.1"/>
</dbReference>
<evidence type="ECO:0000256" key="2">
    <source>
        <dbReference type="RuleBase" id="RU000461"/>
    </source>
</evidence>
<dbReference type="GO" id="GO:0004497">
    <property type="term" value="F:monooxygenase activity"/>
    <property type="evidence" value="ECO:0007669"/>
    <property type="project" value="UniProtKB-KW"/>
</dbReference>
<gene>
    <name evidence="3" type="ORF">EKO23_16250</name>
</gene>
<evidence type="ECO:0000313" key="3">
    <source>
        <dbReference type="EMBL" id="RYP84382.1"/>
    </source>
</evidence>
<accession>A0A4Q4Z969</accession>
<evidence type="ECO:0000256" key="1">
    <source>
        <dbReference type="ARBA" id="ARBA00010617"/>
    </source>
</evidence>
<dbReference type="Proteomes" id="UP000295198">
    <property type="component" value="Unassembled WGS sequence"/>
</dbReference>
<dbReference type="EMBL" id="SDKM01000024">
    <property type="protein sequence ID" value="RYP84382.1"/>
    <property type="molecule type" value="Genomic_DNA"/>
</dbReference>
<dbReference type="InterPro" id="IPR036396">
    <property type="entry name" value="Cyt_P450_sf"/>
</dbReference>
<keyword evidence="2" id="KW-0349">Heme</keyword>
<protein>
    <submittedName>
        <fullName evidence="3">Cytochrome P450</fullName>
    </submittedName>
</protein>
<name>A0A4Q4Z969_9ACTN</name>
<dbReference type="SUPFAM" id="SSF48264">
    <property type="entry name" value="Cytochrome P450"/>
    <property type="match status" value="1"/>
</dbReference>
<keyword evidence="4" id="KW-1185">Reference proteome</keyword>
<dbReference type="PANTHER" id="PTHR46696">
    <property type="entry name" value="P450, PUTATIVE (EUROFUNG)-RELATED"/>
    <property type="match status" value="1"/>
</dbReference>
<dbReference type="InterPro" id="IPR002397">
    <property type="entry name" value="Cyt_P450_B"/>
</dbReference>